<gene>
    <name evidence="2" type="ORF">RIF25_00195</name>
</gene>
<dbReference type="SUPFAM" id="SSF53448">
    <property type="entry name" value="Nucleotide-diphospho-sugar transferases"/>
    <property type="match status" value="1"/>
</dbReference>
<keyword evidence="2" id="KW-0808">Transferase</keyword>
<sequence length="302" mass="34275">MPLVSVIIPAFNAAHYLEQTLTSVIQQSLTDFEVLIIDDGSTDHTGEMVQAWVEQDQRIHYFYQANQGVSASRNYGIAQARGEFIAFLDADDLWYPDKLALQVKHLQSNPNLGVSFGRVNFLTKEGQPLGQLSTSPLVNLRPRDFLLGNPTTTSSNLLVRRATLTEIGGFDLEMRYAEDLEWLLRISCSQIWQIEGINQVLISYRTASGGLSSDLYQMEADWEIFLEKASIYAPGLIQADGSLARATHLRYLARRSLRLGLPPTVGLDFIWRAIRTDPRLWRQEPKQTLLTLIALYKKKWLF</sequence>
<organism evidence="2 3">
    <name type="scientific">Pseudocalidococcus azoricus BACA0444</name>
    <dbReference type="NCBI Taxonomy" id="2918990"/>
    <lineage>
        <taxon>Bacteria</taxon>
        <taxon>Bacillati</taxon>
        <taxon>Cyanobacteriota</taxon>
        <taxon>Cyanophyceae</taxon>
        <taxon>Acaryochloridales</taxon>
        <taxon>Thermosynechococcaceae</taxon>
        <taxon>Pseudocalidococcus</taxon>
        <taxon>Pseudocalidococcus azoricus</taxon>
    </lineage>
</organism>
<evidence type="ECO:0000313" key="3">
    <source>
        <dbReference type="Proteomes" id="UP001268256"/>
    </source>
</evidence>
<evidence type="ECO:0000313" key="2">
    <source>
        <dbReference type="EMBL" id="MDS3859214.1"/>
    </source>
</evidence>
<keyword evidence="2" id="KW-0328">Glycosyltransferase</keyword>
<accession>A0AAE4JWS1</accession>
<proteinExistence type="predicted"/>
<feature type="domain" description="Glycosyltransferase 2-like" evidence="1">
    <location>
        <begin position="5"/>
        <end position="131"/>
    </location>
</feature>
<keyword evidence="3" id="KW-1185">Reference proteome</keyword>
<protein>
    <submittedName>
        <fullName evidence="2">Glycosyltransferase family A protein</fullName>
        <ecNumber evidence="2">2.4.-.-</ecNumber>
    </submittedName>
</protein>
<dbReference type="EC" id="2.4.-.-" evidence="2"/>
<dbReference type="EMBL" id="JAVMIP010000001">
    <property type="protein sequence ID" value="MDS3859214.1"/>
    <property type="molecule type" value="Genomic_DNA"/>
</dbReference>
<dbReference type="CDD" id="cd00761">
    <property type="entry name" value="Glyco_tranf_GTA_type"/>
    <property type="match status" value="1"/>
</dbReference>
<dbReference type="InterPro" id="IPR001173">
    <property type="entry name" value="Glyco_trans_2-like"/>
</dbReference>
<dbReference type="PANTHER" id="PTHR22916:SF3">
    <property type="entry name" value="UDP-GLCNAC:BETAGAL BETA-1,3-N-ACETYLGLUCOSAMINYLTRANSFERASE-LIKE PROTEIN 1"/>
    <property type="match status" value="1"/>
</dbReference>
<dbReference type="Gene3D" id="3.90.550.10">
    <property type="entry name" value="Spore Coat Polysaccharide Biosynthesis Protein SpsA, Chain A"/>
    <property type="match status" value="1"/>
</dbReference>
<dbReference type="Proteomes" id="UP001268256">
    <property type="component" value="Unassembled WGS sequence"/>
</dbReference>
<dbReference type="GO" id="GO:0016758">
    <property type="term" value="F:hexosyltransferase activity"/>
    <property type="evidence" value="ECO:0007669"/>
    <property type="project" value="UniProtKB-ARBA"/>
</dbReference>
<dbReference type="Pfam" id="PF00535">
    <property type="entry name" value="Glycos_transf_2"/>
    <property type="match status" value="1"/>
</dbReference>
<dbReference type="InterPro" id="IPR029044">
    <property type="entry name" value="Nucleotide-diphossugar_trans"/>
</dbReference>
<reference evidence="3" key="1">
    <citation type="submission" date="2023-07" db="EMBL/GenBank/DDBJ databases">
        <authorList>
            <person name="Luz R."/>
            <person name="Cordeiro R."/>
            <person name="Fonseca A."/>
            <person name="Goncalves V."/>
        </authorList>
    </citation>
    <scope>NUCLEOTIDE SEQUENCE [LARGE SCALE GENOMIC DNA]</scope>
    <source>
        <strain evidence="3">BACA0444</strain>
    </source>
</reference>
<dbReference type="RefSeq" id="WP_322876553.1">
    <property type="nucleotide sequence ID" value="NZ_JAVMIP010000001.1"/>
</dbReference>
<dbReference type="PANTHER" id="PTHR22916">
    <property type="entry name" value="GLYCOSYLTRANSFERASE"/>
    <property type="match status" value="1"/>
</dbReference>
<evidence type="ECO:0000259" key="1">
    <source>
        <dbReference type="Pfam" id="PF00535"/>
    </source>
</evidence>
<dbReference type="AlphaFoldDB" id="A0AAE4JWS1"/>
<name>A0AAE4JWS1_9CYAN</name>
<comment type="caution">
    <text evidence="2">The sequence shown here is derived from an EMBL/GenBank/DDBJ whole genome shotgun (WGS) entry which is preliminary data.</text>
</comment>